<protein>
    <submittedName>
        <fullName evidence="3">Uncharacterized protein</fullName>
    </submittedName>
</protein>
<evidence type="ECO:0000256" key="1">
    <source>
        <dbReference type="ARBA" id="ARBA00004685"/>
    </source>
</evidence>
<reference evidence="3" key="1">
    <citation type="journal article" date="2020" name="Stud. Mycol.">
        <title>101 Dothideomycetes genomes: a test case for predicting lifestyles and emergence of pathogens.</title>
        <authorList>
            <person name="Haridas S."/>
            <person name="Albert R."/>
            <person name="Binder M."/>
            <person name="Bloem J."/>
            <person name="Labutti K."/>
            <person name="Salamov A."/>
            <person name="Andreopoulos B."/>
            <person name="Baker S."/>
            <person name="Barry K."/>
            <person name="Bills G."/>
            <person name="Bluhm B."/>
            <person name="Cannon C."/>
            <person name="Castanera R."/>
            <person name="Culley D."/>
            <person name="Daum C."/>
            <person name="Ezra D."/>
            <person name="Gonzalez J."/>
            <person name="Henrissat B."/>
            <person name="Kuo A."/>
            <person name="Liang C."/>
            <person name="Lipzen A."/>
            <person name="Lutzoni F."/>
            <person name="Magnuson J."/>
            <person name="Mondo S."/>
            <person name="Nolan M."/>
            <person name="Ohm R."/>
            <person name="Pangilinan J."/>
            <person name="Park H.-J."/>
            <person name="Ramirez L."/>
            <person name="Alfaro M."/>
            <person name="Sun H."/>
            <person name="Tritt A."/>
            <person name="Yoshinaga Y."/>
            <person name="Zwiers L.-H."/>
            <person name="Turgeon B."/>
            <person name="Goodwin S."/>
            <person name="Spatafora J."/>
            <person name="Crous P."/>
            <person name="Grigoriev I."/>
        </authorList>
    </citation>
    <scope>NUCLEOTIDE SEQUENCE</scope>
    <source>
        <strain evidence="3">CBS 109.77</strain>
    </source>
</reference>
<dbReference type="PANTHER" id="PTHR33365:SF4">
    <property type="entry name" value="CYCLOCHLOROTINE BIOSYNTHESIS PROTEIN O"/>
    <property type="match status" value="1"/>
</dbReference>
<comment type="similarity">
    <text evidence="2">Belongs to the ustYa family.</text>
</comment>
<gene>
    <name evidence="3" type="ORF">K505DRAFT_218883</name>
</gene>
<feature type="non-terminal residue" evidence="3">
    <location>
        <position position="179"/>
    </location>
</feature>
<evidence type="ECO:0000313" key="3">
    <source>
        <dbReference type="EMBL" id="KAF2798138.1"/>
    </source>
</evidence>
<dbReference type="AlphaFoldDB" id="A0A6A6XPM7"/>
<comment type="pathway">
    <text evidence="1">Mycotoxin biosynthesis.</text>
</comment>
<dbReference type="InterPro" id="IPR021765">
    <property type="entry name" value="UstYa-like"/>
</dbReference>
<dbReference type="Pfam" id="PF11807">
    <property type="entry name" value="UstYa"/>
    <property type="match status" value="1"/>
</dbReference>
<proteinExistence type="inferred from homology"/>
<dbReference type="Proteomes" id="UP000799757">
    <property type="component" value="Unassembled WGS sequence"/>
</dbReference>
<keyword evidence="4" id="KW-1185">Reference proteome</keyword>
<accession>A0A6A6XPM7</accession>
<evidence type="ECO:0000256" key="2">
    <source>
        <dbReference type="ARBA" id="ARBA00035112"/>
    </source>
</evidence>
<name>A0A6A6XPM7_9PLEO</name>
<dbReference type="OrthoDB" id="3687641at2759"/>
<dbReference type="EMBL" id="MU001790">
    <property type="protein sequence ID" value="KAF2798138.1"/>
    <property type="molecule type" value="Genomic_DNA"/>
</dbReference>
<evidence type="ECO:0000313" key="4">
    <source>
        <dbReference type="Proteomes" id="UP000799757"/>
    </source>
</evidence>
<dbReference type="PANTHER" id="PTHR33365">
    <property type="entry name" value="YALI0B05434P"/>
    <property type="match status" value="1"/>
</dbReference>
<dbReference type="GO" id="GO:0043386">
    <property type="term" value="P:mycotoxin biosynthetic process"/>
    <property type="evidence" value="ECO:0007669"/>
    <property type="project" value="InterPro"/>
</dbReference>
<sequence>SPALEAVEYHEEDYSGVFHQPSVYRGNPTPELDEHWRKLWDYGGFNVPYDKLYLLNRSTETTWQRTPEEFGGGAAAMLWGFHQLHCLDMVRQATYRDFYEREYNSTPIAFDGPEYLVRMHLDHCIELLRIHMMCHVDVTPYLVKEDETAPIGIRAEFSSHHKCRNYDKVQKWVVDNTAI</sequence>
<organism evidence="3 4">
    <name type="scientific">Melanomma pulvis-pyrius CBS 109.77</name>
    <dbReference type="NCBI Taxonomy" id="1314802"/>
    <lineage>
        <taxon>Eukaryota</taxon>
        <taxon>Fungi</taxon>
        <taxon>Dikarya</taxon>
        <taxon>Ascomycota</taxon>
        <taxon>Pezizomycotina</taxon>
        <taxon>Dothideomycetes</taxon>
        <taxon>Pleosporomycetidae</taxon>
        <taxon>Pleosporales</taxon>
        <taxon>Melanommataceae</taxon>
        <taxon>Melanomma</taxon>
    </lineage>
</organism>
<feature type="non-terminal residue" evidence="3">
    <location>
        <position position="1"/>
    </location>
</feature>